<feature type="transmembrane region" description="Helical" evidence="1">
    <location>
        <begin position="113"/>
        <end position="132"/>
    </location>
</feature>
<dbReference type="Proteomes" id="UP000460298">
    <property type="component" value="Unassembled WGS sequence"/>
</dbReference>
<proteinExistence type="predicted"/>
<sequence>MDIKEHYRPPASTVTDGQLLMRPRSVKRAVLMMIGVMAIGQVILFTQFSIGRLLERPQNLGFLVFFLGLIAFLWFMIWQRRKWARVIFTLLIIPGTLQGVALIVMLLGKGEMIGLLVALQQIGQISAVVLLYTKESNTWFRGEVKENE</sequence>
<keyword evidence="1" id="KW-0812">Transmembrane</keyword>
<evidence type="ECO:0000256" key="1">
    <source>
        <dbReference type="SAM" id="Phobius"/>
    </source>
</evidence>
<feature type="transmembrane region" description="Helical" evidence="1">
    <location>
        <begin position="29"/>
        <end position="48"/>
    </location>
</feature>
<name>A0A833LWQ8_9LEPT</name>
<evidence type="ECO:0000313" key="3">
    <source>
        <dbReference type="Proteomes" id="UP000460298"/>
    </source>
</evidence>
<dbReference type="AlphaFoldDB" id="A0A833LWQ8"/>
<feature type="transmembrane region" description="Helical" evidence="1">
    <location>
        <begin position="86"/>
        <end position="107"/>
    </location>
</feature>
<keyword evidence="1" id="KW-1133">Transmembrane helix</keyword>
<organism evidence="2 3">
    <name type="scientific">Leptonema illini</name>
    <dbReference type="NCBI Taxonomy" id="183"/>
    <lineage>
        <taxon>Bacteria</taxon>
        <taxon>Pseudomonadati</taxon>
        <taxon>Spirochaetota</taxon>
        <taxon>Spirochaetia</taxon>
        <taxon>Leptospirales</taxon>
        <taxon>Leptospiraceae</taxon>
        <taxon>Leptonema</taxon>
    </lineage>
</organism>
<feature type="transmembrane region" description="Helical" evidence="1">
    <location>
        <begin position="60"/>
        <end position="79"/>
    </location>
</feature>
<reference evidence="2 3" key="1">
    <citation type="submission" date="2019-10" db="EMBL/GenBank/DDBJ databases">
        <title>Extracellular Electron Transfer in a Candidatus Methanoperedens spp. Enrichment Culture.</title>
        <authorList>
            <person name="Berger S."/>
            <person name="Rangel Shaw D."/>
            <person name="Berben T."/>
            <person name="In 'T Zandt M."/>
            <person name="Frank J."/>
            <person name="Reimann J."/>
            <person name="Jetten M.S.M."/>
            <person name="Welte C.U."/>
        </authorList>
    </citation>
    <scope>NUCLEOTIDE SEQUENCE [LARGE SCALE GENOMIC DNA]</scope>
    <source>
        <strain evidence="2">SB12</strain>
    </source>
</reference>
<accession>A0A833LWQ8</accession>
<evidence type="ECO:0000313" key="2">
    <source>
        <dbReference type="EMBL" id="KAB2931954.1"/>
    </source>
</evidence>
<dbReference type="EMBL" id="WBUI01000011">
    <property type="protein sequence ID" value="KAB2931954.1"/>
    <property type="molecule type" value="Genomic_DNA"/>
</dbReference>
<keyword evidence="1" id="KW-0472">Membrane</keyword>
<protein>
    <submittedName>
        <fullName evidence="2">Uncharacterized protein</fullName>
    </submittedName>
</protein>
<gene>
    <name evidence="2" type="ORF">F9K24_11760</name>
</gene>
<comment type="caution">
    <text evidence="2">The sequence shown here is derived from an EMBL/GenBank/DDBJ whole genome shotgun (WGS) entry which is preliminary data.</text>
</comment>